<sequence>MDRLFLLLFLCINLFNLADSFGIELDDSYSARRGKPFSVKVKIVGGTPPFKYLWKFNGTTVSTKETFRIEKVALQDGGDYYCQVTDSKNKVATTTFTLNITYLDTTDSQEKINVITVNRSGNALLDASANCYTSGMMRNWSVTVSPDCVNINYTDPLVSLDTGTNMYELQNGSFVIENVEIKDRKKCFICSIFCGSIHAELRYRLNVIYFNGFSDFPKSQITINQSSTLDLNCSADGNPPPRVGWFKSSVQLGHGWKYGTASYKIANATRNATGVYTCKIKAGNFNPELSNSTTIVVQYIDNKLIFHRTKADMPRLGSKLPYELSCTAQGYPVPTFKWYKDQKNYDNDVTSLPNHNTSTITWKRFTAANNGIYTCQATNIVKSVSSSKAVFLYEPAKITVAPFNNHHPIQEVEFGKYINITCSATGFPTAEVKLEIQDKNMHTSESNTKEGKSSASLYHLFEMSDNNSNVICTASITFRGHAYFTVRSSHLIIVRSMKGSPVATGLGIFFGALLTILLIYLIYKRKYRVIKSYFKRTDYSKMDSTYASNGINGCHSGDSRTYKNKIPWHKRMKVSVNKLRNLDIEDDDWDIQCHDGDQDHSREGESGGLISKSNRTAGNTFSTDI</sequence>
<dbReference type="InterPro" id="IPR036179">
    <property type="entry name" value="Ig-like_dom_sf"/>
</dbReference>
<dbReference type="InterPro" id="IPR013783">
    <property type="entry name" value="Ig-like_fold"/>
</dbReference>
<evidence type="ECO:0000313" key="11">
    <source>
        <dbReference type="Proteomes" id="UP000009022"/>
    </source>
</evidence>
<feature type="domain" description="Ig-like" evidence="9">
    <location>
        <begin position="211"/>
        <end position="280"/>
    </location>
</feature>
<dbReference type="SMART" id="SM00408">
    <property type="entry name" value="IGc2"/>
    <property type="match status" value="3"/>
</dbReference>
<keyword evidence="4" id="KW-0325">Glycoprotein</keyword>
<keyword evidence="7" id="KW-1133">Transmembrane helix</keyword>
<protein>
    <recommendedName>
        <fullName evidence="9">Ig-like domain-containing protein</fullName>
    </recommendedName>
</protein>
<organism evidence="10 11">
    <name type="scientific">Trichoplax adhaerens</name>
    <name type="common">Trichoplax reptans</name>
    <dbReference type="NCBI Taxonomy" id="10228"/>
    <lineage>
        <taxon>Eukaryota</taxon>
        <taxon>Metazoa</taxon>
        <taxon>Placozoa</taxon>
        <taxon>Uniplacotomia</taxon>
        <taxon>Trichoplacea</taxon>
        <taxon>Trichoplacidae</taxon>
        <taxon>Trichoplax</taxon>
    </lineage>
</organism>
<dbReference type="eggNOG" id="KOG3513">
    <property type="taxonomic scope" value="Eukaryota"/>
</dbReference>
<feature type="region of interest" description="Disordered" evidence="6">
    <location>
        <begin position="595"/>
        <end position="625"/>
    </location>
</feature>
<feature type="compositionally biased region" description="Polar residues" evidence="6">
    <location>
        <begin position="611"/>
        <end position="625"/>
    </location>
</feature>
<dbReference type="InterPro" id="IPR007110">
    <property type="entry name" value="Ig-like_dom"/>
</dbReference>
<dbReference type="GO" id="GO:0016020">
    <property type="term" value="C:membrane"/>
    <property type="evidence" value="ECO:0007669"/>
    <property type="project" value="UniProtKB-SubCell"/>
</dbReference>
<dbReference type="SMART" id="SM00409">
    <property type="entry name" value="IG"/>
    <property type="match status" value="3"/>
</dbReference>
<dbReference type="InterPro" id="IPR003599">
    <property type="entry name" value="Ig_sub"/>
</dbReference>
<dbReference type="SUPFAM" id="SSF48726">
    <property type="entry name" value="Immunoglobulin"/>
    <property type="match status" value="3"/>
</dbReference>
<dbReference type="Pfam" id="PF13927">
    <property type="entry name" value="Ig_3"/>
    <property type="match status" value="2"/>
</dbReference>
<dbReference type="PROSITE" id="PS50835">
    <property type="entry name" value="IG_LIKE"/>
    <property type="match status" value="3"/>
</dbReference>
<dbReference type="STRING" id="10228.B3RTN3"/>
<keyword evidence="2 7" id="KW-0472">Membrane</keyword>
<dbReference type="CTD" id="6752909"/>
<evidence type="ECO:0000256" key="7">
    <source>
        <dbReference type="SAM" id="Phobius"/>
    </source>
</evidence>
<keyword evidence="5" id="KW-0393">Immunoglobulin domain</keyword>
<dbReference type="PANTHER" id="PTHR11640:SF164">
    <property type="entry name" value="MAM DOMAIN-CONTAINING GLYCOSYLPHOSPHATIDYLINOSITOL ANCHOR PROTEIN 1"/>
    <property type="match status" value="1"/>
</dbReference>
<keyword evidence="8" id="KW-0732">Signal</keyword>
<evidence type="ECO:0000256" key="5">
    <source>
        <dbReference type="ARBA" id="ARBA00023319"/>
    </source>
</evidence>
<dbReference type="Proteomes" id="UP000009022">
    <property type="component" value="Unassembled WGS sequence"/>
</dbReference>
<keyword evidence="7" id="KW-0812">Transmembrane</keyword>
<dbReference type="AlphaFoldDB" id="B3RTN3"/>
<feature type="domain" description="Ig-like" evidence="9">
    <location>
        <begin position="34"/>
        <end position="99"/>
    </location>
</feature>
<dbReference type="InterPro" id="IPR051275">
    <property type="entry name" value="Cell_adhesion_signaling"/>
</dbReference>
<dbReference type="KEGG" id="tad:TRIADDRAFT_55986"/>
<reference evidence="10 11" key="1">
    <citation type="journal article" date="2008" name="Nature">
        <title>The Trichoplax genome and the nature of placozoans.</title>
        <authorList>
            <person name="Srivastava M."/>
            <person name="Begovic E."/>
            <person name="Chapman J."/>
            <person name="Putnam N.H."/>
            <person name="Hellsten U."/>
            <person name="Kawashima T."/>
            <person name="Kuo A."/>
            <person name="Mitros T."/>
            <person name="Salamov A."/>
            <person name="Carpenter M.L."/>
            <person name="Signorovitch A.Y."/>
            <person name="Moreno M.A."/>
            <person name="Kamm K."/>
            <person name="Grimwood J."/>
            <person name="Schmutz J."/>
            <person name="Shapiro H."/>
            <person name="Grigoriev I.V."/>
            <person name="Buss L.W."/>
            <person name="Schierwater B."/>
            <person name="Dellaporta S.L."/>
            <person name="Rokhsar D.S."/>
        </authorList>
    </citation>
    <scope>NUCLEOTIDE SEQUENCE [LARGE SCALE GENOMIC DNA]</scope>
    <source>
        <strain evidence="10 11">Grell-BS-1999</strain>
    </source>
</reference>
<dbReference type="PANTHER" id="PTHR11640">
    <property type="entry name" value="NEPHRIN"/>
    <property type="match status" value="1"/>
</dbReference>
<keyword evidence="3" id="KW-1015">Disulfide bond</keyword>
<comment type="subcellular location">
    <subcellularLocation>
        <location evidence="1">Membrane</location>
        <topology evidence="1">Single-pass type I membrane protein</topology>
    </subcellularLocation>
</comment>
<feature type="chain" id="PRO_5002798343" description="Ig-like domain-containing protein" evidence="8">
    <location>
        <begin position="21"/>
        <end position="625"/>
    </location>
</feature>
<evidence type="ECO:0000256" key="3">
    <source>
        <dbReference type="ARBA" id="ARBA00023157"/>
    </source>
</evidence>
<feature type="transmembrane region" description="Helical" evidence="7">
    <location>
        <begin position="502"/>
        <end position="523"/>
    </location>
</feature>
<feature type="compositionally biased region" description="Basic and acidic residues" evidence="6">
    <location>
        <begin position="595"/>
        <end position="605"/>
    </location>
</feature>
<name>B3RTN3_TRIAD</name>
<evidence type="ECO:0000256" key="6">
    <source>
        <dbReference type="SAM" id="MobiDB-lite"/>
    </source>
</evidence>
<dbReference type="OrthoDB" id="10010939at2759"/>
<feature type="domain" description="Ig-like" evidence="9">
    <location>
        <begin position="287"/>
        <end position="391"/>
    </location>
</feature>
<dbReference type="CDD" id="cd00096">
    <property type="entry name" value="Ig"/>
    <property type="match status" value="2"/>
</dbReference>
<keyword evidence="11" id="KW-1185">Reference proteome</keyword>
<proteinExistence type="predicted"/>
<evidence type="ECO:0000256" key="2">
    <source>
        <dbReference type="ARBA" id="ARBA00023136"/>
    </source>
</evidence>
<dbReference type="InParanoid" id="B3RTN3"/>
<dbReference type="GeneID" id="6752909"/>
<evidence type="ECO:0000256" key="8">
    <source>
        <dbReference type="SAM" id="SignalP"/>
    </source>
</evidence>
<feature type="signal peptide" evidence="8">
    <location>
        <begin position="1"/>
        <end position="20"/>
    </location>
</feature>
<dbReference type="RefSeq" id="XP_002111696.1">
    <property type="nucleotide sequence ID" value="XM_002111660.1"/>
</dbReference>
<evidence type="ECO:0000313" key="10">
    <source>
        <dbReference type="EMBL" id="EDV25663.1"/>
    </source>
</evidence>
<dbReference type="Gene3D" id="2.60.40.10">
    <property type="entry name" value="Immunoglobulins"/>
    <property type="match status" value="4"/>
</dbReference>
<evidence type="ECO:0000259" key="9">
    <source>
        <dbReference type="PROSITE" id="PS50835"/>
    </source>
</evidence>
<dbReference type="PhylomeDB" id="B3RTN3"/>
<dbReference type="EMBL" id="DS985244">
    <property type="protein sequence ID" value="EDV25663.1"/>
    <property type="molecule type" value="Genomic_DNA"/>
</dbReference>
<accession>B3RTN3</accession>
<evidence type="ECO:0000256" key="1">
    <source>
        <dbReference type="ARBA" id="ARBA00004479"/>
    </source>
</evidence>
<dbReference type="HOGENOM" id="CLU_437652_0_0_1"/>
<gene>
    <name evidence="10" type="ORF">TRIADDRAFT_55986</name>
</gene>
<evidence type="ECO:0000256" key="4">
    <source>
        <dbReference type="ARBA" id="ARBA00023180"/>
    </source>
</evidence>
<dbReference type="InterPro" id="IPR003598">
    <property type="entry name" value="Ig_sub2"/>
</dbReference>